<proteinExistence type="predicted"/>
<dbReference type="VEuPathDB" id="GiardiaDB:QR46_2500"/>
<dbReference type="GO" id="GO:0008285">
    <property type="term" value="P:negative regulation of cell population proliferation"/>
    <property type="evidence" value="ECO:0007669"/>
    <property type="project" value="InterPro"/>
</dbReference>
<reference evidence="1 2" key="1">
    <citation type="journal article" date="2015" name="Mol. Biochem. Parasitol.">
        <title>Identification of polymorphic genes for use in assemblage B genotyping assays through comparative genomics of multiple assemblage B Giardia duodenalis isolates.</title>
        <authorList>
            <person name="Wielinga C."/>
            <person name="Thompson R.C."/>
            <person name="Monis P."/>
            <person name="Ryan U."/>
        </authorList>
    </citation>
    <scope>NUCLEOTIDE SEQUENCE [LARGE SCALE GENOMIC DNA]</scope>
    <source>
        <strain evidence="1 2">BAH15c1</strain>
    </source>
</reference>
<evidence type="ECO:0000313" key="2">
    <source>
        <dbReference type="Proteomes" id="UP000070089"/>
    </source>
</evidence>
<organism evidence="1 2">
    <name type="scientific">Giardia duodenalis assemblage B</name>
    <dbReference type="NCBI Taxonomy" id="1394984"/>
    <lineage>
        <taxon>Eukaryota</taxon>
        <taxon>Metamonada</taxon>
        <taxon>Diplomonadida</taxon>
        <taxon>Hexamitidae</taxon>
        <taxon>Giardiinae</taxon>
        <taxon>Giardia</taxon>
    </lineage>
</organism>
<dbReference type="Gene3D" id="2.60.40.10">
    <property type="entry name" value="Immunoglobulins"/>
    <property type="match status" value="2"/>
</dbReference>
<dbReference type="EMBL" id="JXTI01000067">
    <property type="protein sequence ID" value="KWX13484.1"/>
    <property type="molecule type" value="Genomic_DNA"/>
</dbReference>
<dbReference type="GO" id="GO:0005929">
    <property type="term" value="C:cilium"/>
    <property type="evidence" value="ECO:0007669"/>
    <property type="project" value="TreeGrafter"/>
</dbReference>
<dbReference type="GO" id="GO:0005737">
    <property type="term" value="C:cytoplasm"/>
    <property type="evidence" value="ECO:0007669"/>
    <property type="project" value="TreeGrafter"/>
</dbReference>
<protein>
    <submittedName>
        <fullName evidence="1">Uncharacterized protein</fullName>
    </submittedName>
</protein>
<dbReference type="InterPro" id="IPR013783">
    <property type="entry name" value="Ig-like_fold"/>
</dbReference>
<dbReference type="PANTHER" id="PTHR46348:SF1">
    <property type="entry name" value="DELETED IN LUNG AND ESOPHAGEAL CANCER PROTEIN 1"/>
    <property type="match status" value="1"/>
</dbReference>
<name>A0A132NTS7_GIAIN</name>
<dbReference type="OrthoDB" id="10250544at2759"/>
<dbReference type="PANTHER" id="PTHR46348">
    <property type="entry name" value="DELETED IN LUNG AND ESOPHAGEAL CANCER PROTEIN 1"/>
    <property type="match status" value="1"/>
</dbReference>
<dbReference type="Proteomes" id="UP000070089">
    <property type="component" value="Unassembled WGS sequence"/>
</dbReference>
<accession>A0A132NTS7</accession>
<comment type="caution">
    <text evidence="1">The sequence shown here is derived from an EMBL/GenBank/DDBJ whole genome shotgun (WGS) entry which is preliminary data.</text>
</comment>
<evidence type="ECO:0000313" key="1">
    <source>
        <dbReference type="EMBL" id="KWX13484.1"/>
    </source>
</evidence>
<gene>
    <name evidence="1" type="ORF">QR46_2500</name>
</gene>
<dbReference type="GO" id="GO:0015631">
    <property type="term" value="F:tubulin binding"/>
    <property type="evidence" value="ECO:0007669"/>
    <property type="project" value="TreeGrafter"/>
</dbReference>
<dbReference type="InterPro" id="IPR033304">
    <property type="entry name" value="DLEC1"/>
</dbReference>
<sequence>MEEGATHTIPLQSIVHEALAEQVESFTPVKPPPPHFLNEIAAGRNRQAARSQLIEAARKRVAERNDSKRSQTANMDYFTGDTINLRHLREEKRRAALIVDRANYLEHVEDTSKPLQLSQKEIEFHNYLAGNIYSQTIVLTNPGPTSRRYNILPPNAPFTCATLAGELKPGISKVIEILFRPESCADAHGVLTVRAKNFQALVPIKAANEKANFVFLDCCLDNNETPDISNIKIEEVAPLDASKCNRIFNVDLGPMMCRHAQKHSLSLMLQHKATVPWEEYVKTHKLPTMSQYKEKPQEVPILHSIHVTSVSVENSSGECKMDLYLNKESCEGCYFPTDAPLSSVRTKPGKNKHARLETAMALAESVGLLDPAGVGIHLKTPLKKSICLDLDDPNNAGSLSSLGRNGPEHVCRMDPDGVLSLELEFGDNIQATDMHILSILTAEGSSLEIRLQGYISSGFIEIYSVGSTPLATRPRSLINISQFLSENYKLLPDQLLNIKTSSYTGGLQKIPVHINISSLPDKLLQVSLLEYTNELARGIVPTNRFLENPRAVYPCEYDNITSINNTTKVELQHRHSVHPISANSSFQSEIFSIRDIKTLADIPTENNGQIDSYMKILNLYLRFPESITTPQKCILEFSYCLPSIYTPILRILFTVVPIRRNMASISMLETALAEQQIINSLADLKAEKRTDYIFISKPSIDFGLVAVSETARFCFSVRNCSKTVFFPFIVSINLKSHAVSITAGQTPGGINFILHDNTIEGKSRKISETVEFPDVVEMLDNAKRTSAIEKLKPVITTAGMELKGDDEAYEEDASQLKQALPGNVDEFLKHNKLFVPTNVPTIRTAQGTQKLPKEMKISKCLANSCLGTVSGSGLNASGKASVSFGVTHSSETDQTSISETETLKSRILRNKGNITGLNDILSVYPSCGILPPRTQVQINVELCPLSIGPIEAFLVINTPSSQYYTNVIRRIQTHLKEQEMRMSTYQSGLNKAALDRIYKERCLVTVPELELIRYQEKLNNTRLYGASDKPIDGILGHVRSTTSLNHIKSRKSLKSLTDTSSLDEEHSLWLGNANENLSDDNKDEHPIDTPEGIMSNDRDVCCRVFGVVAAPSVAFLEESLEPTMDSVKSVTIHIKNTGLTEITVNLTVLKGDAMLIQPITDEQRATLTPNSLMALVNSTLLRKDITVTLGVNETVPIDVMPGAEHDSYVVARKELSSFGALAYKISKDQLDFSDNVMLSAVLIKARVESPRPYIYLANDPQNKYIISDPKTPLTPEIFLDTKPYKPVVVEFIIANPSGNPFTAELTTGPDLVAPSTIKIPPKSKTFAAFAILPDRSGQMTTFINFHDCPVRITLNAIGPDIVISSPYIKNPNLLVDHQGMADDVLPVGGPLDLSKDTSVIHRQQKKNSKWDEILAILPNRIIHVPLTYNELTNIISDSADIRTANEEENEFGDNNGAVASSQPEVPDNGLPNSYRSADLHRELFNTVGRDANPIYRMTLEETGKFVRPLQNYLDILDSKKYGGIISQTATFNRRESNKRPLDFSQMLTSRERFLEIKQYLPSISFSKTVGESASKVCINVFNPTVTDMDVDIKVYDIPSSFIGLSAARDASGHIYLHPSGPFVSESVEHKPDFGRLGPEFDMTVLYNEQESDPTTMNTLSTSAIDSTTGHHFAAQLLQRNDDKGKGINRNFKASPEHVVVGSQKSTKIYIETMHFDAFQEFEALLSIKGLFLLLKCQRVQPQISLSDGIELISITGSYERDTDLLLNIANPTDDCMYKLLLEVPPPFELLQKGLAITPTLLRPHGLLNFKLRLSAINCLKMAHSQWLRKIPKSLEATTTIMDLLKQERTKVLFDSTFTVVFPECLDVEGTPYNIVFPIACRIDAPAITPEFSNVVFQPAFVGEYSTKYIKIENPTHLSASWEMLHVPLKDAQKVANLALRQLPPMHHLENLRELKEKYMANEFSDIKAILQATNSTFTEKNYGSLFYNGLTNTIMVDDPAVFTFDFSSGVIEGHNNTRPYKNFIITARFTPADNTKNCALHATKDGEKKIKFFSVFYIRVHNGAGGWIFMTGEVTEDIFQI</sequence>